<dbReference type="PANTHER" id="PTHR24421">
    <property type="entry name" value="NITRATE/NITRITE SENSOR PROTEIN NARX-RELATED"/>
    <property type="match status" value="1"/>
</dbReference>
<dbReference type="GO" id="GO:0046983">
    <property type="term" value="F:protein dimerization activity"/>
    <property type="evidence" value="ECO:0007669"/>
    <property type="project" value="InterPro"/>
</dbReference>
<evidence type="ECO:0000256" key="9">
    <source>
        <dbReference type="SAM" id="MobiDB-lite"/>
    </source>
</evidence>
<dbReference type="Gene3D" id="3.30.565.10">
    <property type="entry name" value="Histidine kinase-like ATPase, C-terminal domain"/>
    <property type="match status" value="1"/>
</dbReference>
<evidence type="ECO:0000256" key="8">
    <source>
        <dbReference type="ARBA" id="ARBA00023012"/>
    </source>
</evidence>
<keyword evidence="10" id="KW-1133">Transmembrane helix</keyword>
<feature type="domain" description="Signal transduction histidine kinase subgroup 3 dimerisation and phosphoacceptor" evidence="12">
    <location>
        <begin position="183"/>
        <end position="247"/>
    </location>
</feature>
<keyword evidence="6 14" id="KW-0418">Kinase</keyword>
<dbReference type="InterPro" id="IPR055558">
    <property type="entry name" value="DUF7134"/>
</dbReference>
<dbReference type="Proteomes" id="UP000516660">
    <property type="component" value="Chromosome"/>
</dbReference>
<evidence type="ECO:0000259" key="11">
    <source>
        <dbReference type="Pfam" id="PF02518"/>
    </source>
</evidence>
<gene>
    <name evidence="14" type="ORF">H9X71_06005</name>
</gene>
<keyword evidence="4" id="KW-0808">Transferase</keyword>
<evidence type="ECO:0000256" key="2">
    <source>
        <dbReference type="ARBA" id="ARBA00012438"/>
    </source>
</evidence>
<evidence type="ECO:0000313" key="14">
    <source>
        <dbReference type="EMBL" id="QOD44863.1"/>
    </source>
</evidence>
<evidence type="ECO:0000259" key="12">
    <source>
        <dbReference type="Pfam" id="PF07730"/>
    </source>
</evidence>
<dbReference type="InterPro" id="IPR036890">
    <property type="entry name" value="HATPase_C_sf"/>
</dbReference>
<evidence type="ECO:0000256" key="5">
    <source>
        <dbReference type="ARBA" id="ARBA00022741"/>
    </source>
</evidence>
<keyword evidence="8" id="KW-0902">Two-component regulatory system</keyword>
<organism evidence="14 15">
    <name type="scientific">Clavibacter zhangzhiyongii</name>
    <dbReference type="NCBI Taxonomy" id="2768071"/>
    <lineage>
        <taxon>Bacteria</taxon>
        <taxon>Bacillati</taxon>
        <taxon>Actinomycetota</taxon>
        <taxon>Actinomycetes</taxon>
        <taxon>Micrococcales</taxon>
        <taxon>Microbacteriaceae</taxon>
        <taxon>Clavibacter</taxon>
    </lineage>
</organism>
<comment type="catalytic activity">
    <reaction evidence="1">
        <text>ATP + protein L-histidine = ADP + protein N-phospho-L-histidine.</text>
        <dbReference type="EC" id="2.7.13.3"/>
    </reaction>
</comment>
<keyword evidence="3" id="KW-0597">Phosphoprotein</keyword>
<proteinExistence type="predicted"/>
<dbReference type="PANTHER" id="PTHR24421:SF10">
    <property type="entry name" value="NITRATE_NITRITE SENSOR PROTEIN NARQ"/>
    <property type="match status" value="1"/>
</dbReference>
<keyword evidence="5" id="KW-0547">Nucleotide-binding</keyword>
<keyword evidence="7" id="KW-0067">ATP-binding</keyword>
<protein>
    <recommendedName>
        <fullName evidence="2">histidine kinase</fullName>
        <ecNumber evidence="2">2.7.13.3</ecNumber>
    </recommendedName>
</protein>
<sequence>MARHPRIVDAAIALLFTWASIAAGAAVGSRAAVPGTGTGVVLVVLSLVMGATLMLRRSRPVTVLAVSGACATANAIIVGGFDGGAIPIALYAVAVHGSSRRAWIGLGGAAALTVGIVPATTGSGPLDLSAATMLLVNLVPLLIATLIGTNVGGRKRYVEALRDLAVQLARERDQQARLATAAERTRIAREIHDIVAHGITVMVTLADGAQAAAVARPELARDAMREVADTGRTSLSEMRRMLGVLAEEPGELDASAASPRAPQPGHGDLAALVDSFRTTGLPVRFTSTGPPPDDPGRQLAVFRVVQESLTNVLRYAPNADRVDVRVDHRPEEIVIEITDDDRTGPVVPPVPGSGRGLLGVSERMAVYGGTATAGRREAGGWRVLARMPSGLHDVRPGDAPRPPVAAARRPRIQEDR</sequence>
<dbReference type="GO" id="GO:0005524">
    <property type="term" value="F:ATP binding"/>
    <property type="evidence" value="ECO:0007669"/>
    <property type="project" value="UniProtKB-KW"/>
</dbReference>
<dbReference type="InterPro" id="IPR003594">
    <property type="entry name" value="HATPase_dom"/>
</dbReference>
<reference evidence="14 15" key="1">
    <citation type="submission" date="2020-08" db="EMBL/GenBank/DDBJ databases">
        <title>Description of Clavibacter zhangzhiyonge sp. nov., a phytopathogenic actinobacterium isolated from barley seeds, causing leaf brown spot and decline.</title>
        <authorList>
            <person name="Tian Q."/>
            <person name="Chuan J."/>
            <person name="Zhao W."/>
            <person name="Li X."/>
        </authorList>
    </citation>
    <scope>NUCLEOTIDE SEQUENCE [LARGE SCALE GENOMIC DNA]</scope>
    <source>
        <strain evidence="14 15">DM1</strain>
    </source>
</reference>
<dbReference type="GO" id="GO:0000155">
    <property type="term" value="F:phosphorelay sensor kinase activity"/>
    <property type="evidence" value="ECO:0007669"/>
    <property type="project" value="InterPro"/>
</dbReference>
<dbReference type="AlphaFoldDB" id="A0A7L7Z533"/>
<dbReference type="InterPro" id="IPR050482">
    <property type="entry name" value="Sensor_HK_TwoCompSys"/>
</dbReference>
<dbReference type="KEGG" id="czh:H9X71_06005"/>
<feature type="region of interest" description="Disordered" evidence="9">
    <location>
        <begin position="390"/>
        <end position="416"/>
    </location>
</feature>
<evidence type="ECO:0000256" key="3">
    <source>
        <dbReference type="ARBA" id="ARBA00022553"/>
    </source>
</evidence>
<feature type="domain" description="Histidine kinase/HSP90-like ATPase" evidence="11">
    <location>
        <begin position="298"/>
        <end position="388"/>
    </location>
</feature>
<dbReference type="InterPro" id="IPR011712">
    <property type="entry name" value="Sig_transdc_His_kin_sub3_dim/P"/>
</dbReference>
<name>A0A7L7Z533_9MICO</name>
<evidence type="ECO:0000256" key="6">
    <source>
        <dbReference type="ARBA" id="ARBA00022777"/>
    </source>
</evidence>
<dbReference type="GO" id="GO:0016020">
    <property type="term" value="C:membrane"/>
    <property type="evidence" value="ECO:0007669"/>
    <property type="project" value="InterPro"/>
</dbReference>
<feature type="transmembrane region" description="Helical" evidence="10">
    <location>
        <begin position="35"/>
        <end position="55"/>
    </location>
</feature>
<evidence type="ECO:0000256" key="10">
    <source>
        <dbReference type="SAM" id="Phobius"/>
    </source>
</evidence>
<dbReference type="Pfam" id="PF07730">
    <property type="entry name" value="HisKA_3"/>
    <property type="match status" value="1"/>
</dbReference>
<dbReference type="EC" id="2.7.13.3" evidence="2"/>
<accession>A0A7L7Z533</accession>
<dbReference type="Gene3D" id="1.20.5.1930">
    <property type="match status" value="1"/>
</dbReference>
<dbReference type="CDD" id="cd16917">
    <property type="entry name" value="HATPase_UhpB-NarQ-NarX-like"/>
    <property type="match status" value="1"/>
</dbReference>
<feature type="transmembrane region" description="Helical" evidence="10">
    <location>
        <begin position="128"/>
        <end position="147"/>
    </location>
</feature>
<evidence type="ECO:0000259" key="13">
    <source>
        <dbReference type="Pfam" id="PF23539"/>
    </source>
</evidence>
<keyword evidence="10" id="KW-0472">Membrane</keyword>
<dbReference type="Pfam" id="PF02518">
    <property type="entry name" value="HATPase_c"/>
    <property type="match status" value="1"/>
</dbReference>
<evidence type="ECO:0000256" key="7">
    <source>
        <dbReference type="ARBA" id="ARBA00022840"/>
    </source>
</evidence>
<feature type="domain" description="DUF7134" evidence="13">
    <location>
        <begin position="2"/>
        <end position="149"/>
    </location>
</feature>
<dbReference type="EMBL" id="CP061274">
    <property type="protein sequence ID" value="QOD44863.1"/>
    <property type="molecule type" value="Genomic_DNA"/>
</dbReference>
<keyword evidence="15" id="KW-1185">Reference proteome</keyword>
<keyword evidence="10" id="KW-0812">Transmembrane</keyword>
<dbReference type="Pfam" id="PF23539">
    <property type="entry name" value="DUF7134"/>
    <property type="match status" value="1"/>
</dbReference>
<dbReference type="SUPFAM" id="SSF55874">
    <property type="entry name" value="ATPase domain of HSP90 chaperone/DNA topoisomerase II/histidine kinase"/>
    <property type="match status" value="1"/>
</dbReference>
<feature type="transmembrane region" description="Helical" evidence="10">
    <location>
        <begin position="102"/>
        <end position="122"/>
    </location>
</feature>
<evidence type="ECO:0000313" key="15">
    <source>
        <dbReference type="Proteomes" id="UP000516660"/>
    </source>
</evidence>
<evidence type="ECO:0000256" key="4">
    <source>
        <dbReference type="ARBA" id="ARBA00022679"/>
    </source>
</evidence>
<dbReference type="RefSeq" id="WP_191148768.1">
    <property type="nucleotide sequence ID" value="NZ_CP061274.1"/>
</dbReference>
<evidence type="ECO:0000256" key="1">
    <source>
        <dbReference type="ARBA" id="ARBA00000085"/>
    </source>
</evidence>